<sequence>MHLTICQCANSHFRIFVLSAQYYFISQCLECTSFIVFGQKKYRCKFGDILWRRKGKQNIEHCT</sequence>
<reference evidence="1" key="2">
    <citation type="journal article" date="2015" name="Fish Shellfish Immunol.">
        <title>Early steps in the European eel (Anguilla anguilla)-Vibrio vulnificus interaction in the gills: Role of the RtxA13 toxin.</title>
        <authorList>
            <person name="Callol A."/>
            <person name="Pajuelo D."/>
            <person name="Ebbesson L."/>
            <person name="Teles M."/>
            <person name="MacKenzie S."/>
            <person name="Amaro C."/>
        </authorList>
    </citation>
    <scope>NUCLEOTIDE SEQUENCE</scope>
</reference>
<dbReference type="AlphaFoldDB" id="A0A0E9XI64"/>
<name>A0A0E9XI64_ANGAN</name>
<reference evidence="1" key="1">
    <citation type="submission" date="2014-11" db="EMBL/GenBank/DDBJ databases">
        <authorList>
            <person name="Amaro Gonzalez C."/>
        </authorList>
    </citation>
    <scope>NUCLEOTIDE SEQUENCE</scope>
</reference>
<organism evidence="1">
    <name type="scientific">Anguilla anguilla</name>
    <name type="common">European freshwater eel</name>
    <name type="synonym">Muraena anguilla</name>
    <dbReference type="NCBI Taxonomy" id="7936"/>
    <lineage>
        <taxon>Eukaryota</taxon>
        <taxon>Metazoa</taxon>
        <taxon>Chordata</taxon>
        <taxon>Craniata</taxon>
        <taxon>Vertebrata</taxon>
        <taxon>Euteleostomi</taxon>
        <taxon>Actinopterygii</taxon>
        <taxon>Neopterygii</taxon>
        <taxon>Teleostei</taxon>
        <taxon>Anguilliformes</taxon>
        <taxon>Anguillidae</taxon>
        <taxon>Anguilla</taxon>
    </lineage>
</organism>
<protein>
    <submittedName>
        <fullName evidence="1">Uncharacterized protein</fullName>
    </submittedName>
</protein>
<evidence type="ECO:0000313" key="1">
    <source>
        <dbReference type="EMBL" id="JAI02142.1"/>
    </source>
</evidence>
<accession>A0A0E9XI64</accession>
<proteinExistence type="predicted"/>
<dbReference type="EMBL" id="GBXM01006436">
    <property type="protein sequence ID" value="JAI02142.1"/>
    <property type="molecule type" value="Transcribed_RNA"/>
</dbReference>